<feature type="transmembrane region" description="Helical" evidence="1">
    <location>
        <begin position="328"/>
        <end position="349"/>
    </location>
</feature>
<dbReference type="RefSeq" id="WP_194032067.1">
    <property type="nucleotide sequence ID" value="NZ_JADEWZ010000071.1"/>
</dbReference>
<feature type="transmembrane region" description="Helical" evidence="1">
    <location>
        <begin position="270"/>
        <end position="288"/>
    </location>
</feature>
<protein>
    <submittedName>
        <fullName evidence="3">4Fe-4S binding protein</fullName>
    </submittedName>
</protein>
<evidence type="ECO:0000313" key="3">
    <source>
        <dbReference type="EMBL" id="MBE9118973.1"/>
    </source>
</evidence>
<evidence type="ECO:0000256" key="1">
    <source>
        <dbReference type="SAM" id="Phobius"/>
    </source>
</evidence>
<keyword evidence="1" id="KW-0472">Membrane</keyword>
<gene>
    <name evidence="3" type="ORF">IQ249_24080</name>
</gene>
<keyword evidence="1" id="KW-0812">Transmembrane</keyword>
<feature type="transmembrane region" description="Helical" evidence="1">
    <location>
        <begin position="400"/>
        <end position="418"/>
    </location>
</feature>
<dbReference type="AlphaFoldDB" id="A0A8J7E0P3"/>
<keyword evidence="1" id="KW-1133">Transmembrane helix</keyword>
<feature type="transmembrane region" description="Helical" evidence="1">
    <location>
        <begin position="144"/>
        <end position="161"/>
    </location>
</feature>
<feature type="transmembrane region" description="Helical" evidence="1">
    <location>
        <begin position="12"/>
        <end position="30"/>
    </location>
</feature>
<sequence length="546" mass="62712">MFGKVPERQMHRVRWFLTVSWLLLIVSLFFDPISPWFAQPHNVWSPLRLDANACTPMQGACLPEKPYAIGAPVFWGIVIPCAIFILLVFGHELWRRICPLSFLSQIPRALGIGRKLRKIDGKTGKIRYIPAKVNPNSWLARNHLYLQLGLFYGGLCGRILFFNSARWVLGVFLLFTIAAAIVVGYLWAGKPWCNYFCPMSAVQRIYSEPRGLLTSPAHLNTHRGIPQSMCRTVDGKGKEKSACVACQDPCIDRDAERSYWENIKGRDRAFLYYGYCGLVVGYFCYYYLYSGNWDYYFSGAWAHEETQLASLFNPGFYLWGQGIPIPKLIAVPLTLGLSGLGGYVVGCKVEKGYQAYLSRTQQRLKPEMIRHRMFTLCTFFVFNFFFMFSGRNFLDLLPRSLQYGFNATIVLASTLWVYRTWGRDRERYLRESLAVRLRKQLSQLNIDISQGLEGRSLETLNPDELYILAKILPELLENRQQPDKKEKLQNKINRNLKAAHPSQSQSSAITLETVEYLLDRVENRTSPPVSMSEIEWSVPSDNLTPF</sequence>
<feature type="transmembrane region" description="Helical" evidence="1">
    <location>
        <begin position="369"/>
        <end position="388"/>
    </location>
</feature>
<dbReference type="InterPro" id="IPR017896">
    <property type="entry name" value="4Fe4S_Fe-S-bd"/>
</dbReference>
<comment type="caution">
    <text evidence="3">The sequence shown here is derived from an EMBL/GenBank/DDBJ whole genome shotgun (WGS) entry which is preliminary data.</text>
</comment>
<evidence type="ECO:0000313" key="4">
    <source>
        <dbReference type="Proteomes" id="UP000654482"/>
    </source>
</evidence>
<proteinExistence type="predicted"/>
<name>A0A8J7E0P3_9CYAN</name>
<feature type="transmembrane region" description="Helical" evidence="1">
    <location>
        <begin position="67"/>
        <end position="89"/>
    </location>
</feature>
<accession>A0A8J7E0P3</accession>
<dbReference type="Pfam" id="PF12801">
    <property type="entry name" value="Fer4_5"/>
    <property type="match status" value="1"/>
</dbReference>
<feature type="transmembrane region" description="Helical" evidence="1">
    <location>
        <begin position="167"/>
        <end position="188"/>
    </location>
</feature>
<dbReference type="Proteomes" id="UP000654482">
    <property type="component" value="Unassembled WGS sequence"/>
</dbReference>
<reference evidence="3" key="1">
    <citation type="submission" date="2020-10" db="EMBL/GenBank/DDBJ databases">
        <authorList>
            <person name="Castelo-Branco R."/>
            <person name="Eusebio N."/>
            <person name="Adriana R."/>
            <person name="Vieira A."/>
            <person name="Brugerolle De Fraissinette N."/>
            <person name="Rezende De Castro R."/>
            <person name="Schneider M.P."/>
            <person name="Vasconcelos V."/>
            <person name="Leao P.N."/>
        </authorList>
    </citation>
    <scope>NUCLEOTIDE SEQUENCE</scope>
    <source>
        <strain evidence="3">LEGE 07157</strain>
    </source>
</reference>
<feature type="domain" description="4Fe-4S ferredoxin-type" evidence="2">
    <location>
        <begin position="172"/>
        <end position="208"/>
    </location>
</feature>
<dbReference type="EMBL" id="JADEWZ010000071">
    <property type="protein sequence ID" value="MBE9118973.1"/>
    <property type="molecule type" value="Genomic_DNA"/>
</dbReference>
<evidence type="ECO:0000259" key="2">
    <source>
        <dbReference type="Pfam" id="PF12801"/>
    </source>
</evidence>
<organism evidence="3 4">
    <name type="scientific">Lusitaniella coriacea LEGE 07157</name>
    <dbReference type="NCBI Taxonomy" id="945747"/>
    <lineage>
        <taxon>Bacteria</taxon>
        <taxon>Bacillati</taxon>
        <taxon>Cyanobacteriota</taxon>
        <taxon>Cyanophyceae</taxon>
        <taxon>Spirulinales</taxon>
        <taxon>Lusitaniellaceae</taxon>
        <taxon>Lusitaniella</taxon>
    </lineage>
</organism>
<keyword evidence="4" id="KW-1185">Reference proteome</keyword>